<dbReference type="GO" id="GO:0008408">
    <property type="term" value="F:3'-5' exonuclease activity"/>
    <property type="evidence" value="ECO:0007669"/>
    <property type="project" value="TreeGrafter"/>
</dbReference>
<keyword evidence="1" id="KW-0540">Nuclease</keyword>
<keyword evidence="5" id="KW-1185">Reference proteome</keyword>
<evidence type="ECO:0000256" key="3">
    <source>
        <dbReference type="SAM" id="MobiDB-lite"/>
    </source>
</evidence>
<gene>
    <name evidence="4" type="ORF">TEA_002750</name>
</gene>
<feature type="compositionally biased region" description="Basic residues" evidence="3">
    <location>
        <begin position="247"/>
        <end position="260"/>
    </location>
</feature>
<dbReference type="AlphaFoldDB" id="A0A4S4CYS9"/>
<protein>
    <recommendedName>
        <fullName evidence="6">3'-5' exonuclease domain-containing protein</fullName>
    </recommendedName>
</protein>
<dbReference type="GO" id="GO:0005634">
    <property type="term" value="C:nucleus"/>
    <property type="evidence" value="ECO:0007669"/>
    <property type="project" value="TreeGrafter"/>
</dbReference>
<dbReference type="InterPro" id="IPR051132">
    <property type="entry name" value="3-5_Exonuclease_domain"/>
</dbReference>
<dbReference type="Gene3D" id="3.30.420.10">
    <property type="entry name" value="Ribonuclease H-like superfamily/Ribonuclease H"/>
    <property type="match status" value="1"/>
</dbReference>
<dbReference type="GO" id="GO:0005737">
    <property type="term" value="C:cytoplasm"/>
    <property type="evidence" value="ECO:0007669"/>
    <property type="project" value="TreeGrafter"/>
</dbReference>
<comment type="caution">
    <text evidence="4">The sequence shown here is derived from an EMBL/GenBank/DDBJ whole genome shotgun (WGS) entry which is preliminary data.</text>
</comment>
<sequence>MEVTVTKCEEQDCDCDLHYYYDAYTVFVGEHRILTISTANYITTTRWIKEVQKTYRHKHGPLIVGVCVDRQSLNFTSNGLEDSPYDLLQLCIGSHCLIYRFSDPYCYRIPKSLQEFFDDRRVIAVGMDMVSVAKKLERNHEIKVANPMDLNSMAVKGLRRDDLDLLHYGLNRLARVVLGKHVYVFRPCRYKVEWFQKYDGGNYNWYNPHLSHEKVKFATSEPYLCYLIGSKLLDMMNCSSSASSSSSKKKTKKKNSKKKK</sequence>
<keyword evidence="2" id="KW-0378">Hydrolase</keyword>
<feature type="region of interest" description="Disordered" evidence="3">
    <location>
        <begin position="239"/>
        <end position="260"/>
    </location>
</feature>
<reference evidence="4 5" key="1">
    <citation type="journal article" date="2018" name="Proc. Natl. Acad. Sci. U.S.A.">
        <title>Draft genome sequence of Camellia sinensis var. sinensis provides insights into the evolution of the tea genome and tea quality.</title>
        <authorList>
            <person name="Wei C."/>
            <person name="Yang H."/>
            <person name="Wang S."/>
            <person name="Zhao J."/>
            <person name="Liu C."/>
            <person name="Gao L."/>
            <person name="Xia E."/>
            <person name="Lu Y."/>
            <person name="Tai Y."/>
            <person name="She G."/>
            <person name="Sun J."/>
            <person name="Cao H."/>
            <person name="Tong W."/>
            <person name="Gao Q."/>
            <person name="Li Y."/>
            <person name="Deng W."/>
            <person name="Jiang X."/>
            <person name="Wang W."/>
            <person name="Chen Q."/>
            <person name="Zhang S."/>
            <person name="Li H."/>
            <person name="Wu J."/>
            <person name="Wang P."/>
            <person name="Li P."/>
            <person name="Shi C."/>
            <person name="Zheng F."/>
            <person name="Jian J."/>
            <person name="Huang B."/>
            <person name="Shan D."/>
            <person name="Shi M."/>
            <person name="Fang C."/>
            <person name="Yue Y."/>
            <person name="Li F."/>
            <person name="Li D."/>
            <person name="Wei S."/>
            <person name="Han B."/>
            <person name="Jiang C."/>
            <person name="Yin Y."/>
            <person name="Xia T."/>
            <person name="Zhang Z."/>
            <person name="Bennetzen J.L."/>
            <person name="Zhao S."/>
            <person name="Wan X."/>
        </authorList>
    </citation>
    <scope>NUCLEOTIDE SEQUENCE [LARGE SCALE GENOMIC DNA]</scope>
    <source>
        <strain evidence="5">cv. Shuchazao</strain>
        <tissue evidence="4">Leaf</tissue>
    </source>
</reference>
<dbReference type="SUPFAM" id="SSF53098">
    <property type="entry name" value="Ribonuclease H-like"/>
    <property type="match status" value="1"/>
</dbReference>
<dbReference type="Proteomes" id="UP000306102">
    <property type="component" value="Unassembled WGS sequence"/>
</dbReference>
<evidence type="ECO:0000313" key="4">
    <source>
        <dbReference type="EMBL" id="THF94827.1"/>
    </source>
</evidence>
<dbReference type="PANTHER" id="PTHR13620:SF80">
    <property type="entry name" value="3'-5' EXONUCLEASE DOMAIN-CONTAINING PROTEIN"/>
    <property type="match status" value="1"/>
</dbReference>
<dbReference type="EMBL" id="SDRB02013485">
    <property type="protein sequence ID" value="THF94827.1"/>
    <property type="molecule type" value="Genomic_DNA"/>
</dbReference>
<evidence type="ECO:0000313" key="5">
    <source>
        <dbReference type="Proteomes" id="UP000306102"/>
    </source>
</evidence>
<evidence type="ECO:0000256" key="2">
    <source>
        <dbReference type="ARBA" id="ARBA00022801"/>
    </source>
</evidence>
<dbReference type="PANTHER" id="PTHR13620">
    <property type="entry name" value="3-5 EXONUCLEASE"/>
    <property type="match status" value="1"/>
</dbReference>
<organism evidence="4 5">
    <name type="scientific">Camellia sinensis var. sinensis</name>
    <name type="common">China tea</name>
    <dbReference type="NCBI Taxonomy" id="542762"/>
    <lineage>
        <taxon>Eukaryota</taxon>
        <taxon>Viridiplantae</taxon>
        <taxon>Streptophyta</taxon>
        <taxon>Embryophyta</taxon>
        <taxon>Tracheophyta</taxon>
        <taxon>Spermatophyta</taxon>
        <taxon>Magnoliopsida</taxon>
        <taxon>eudicotyledons</taxon>
        <taxon>Gunneridae</taxon>
        <taxon>Pentapetalae</taxon>
        <taxon>asterids</taxon>
        <taxon>Ericales</taxon>
        <taxon>Theaceae</taxon>
        <taxon>Camellia</taxon>
    </lineage>
</organism>
<dbReference type="STRING" id="542762.A0A4S4CYS9"/>
<proteinExistence type="predicted"/>
<dbReference type="GO" id="GO:0003676">
    <property type="term" value="F:nucleic acid binding"/>
    <property type="evidence" value="ECO:0007669"/>
    <property type="project" value="InterPro"/>
</dbReference>
<dbReference type="InterPro" id="IPR012337">
    <property type="entry name" value="RNaseH-like_sf"/>
</dbReference>
<dbReference type="InterPro" id="IPR036397">
    <property type="entry name" value="RNaseH_sf"/>
</dbReference>
<name>A0A4S4CYS9_CAMSN</name>
<evidence type="ECO:0008006" key="6">
    <source>
        <dbReference type="Google" id="ProtNLM"/>
    </source>
</evidence>
<evidence type="ECO:0000256" key="1">
    <source>
        <dbReference type="ARBA" id="ARBA00022722"/>
    </source>
</evidence>
<accession>A0A4S4CYS9</accession>